<evidence type="ECO:0000313" key="4">
    <source>
        <dbReference type="Proteomes" id="UP001500936"/>
    </source>
</evidence>
<evidence type="ECO:0000256" key="1">
    <source>
        <dbReference type="SAM" id="Phobius"/>
    </source>
</evidence>
<dbReference type="EMBL" id="BAABHB010000001">
    <property type="protein sequence ID" value="GAA4395788.1"/>
    <property type="molecule type" value="Genomic_DNA"/>
</dbReference>
<accession>A0ABP8JU26</accession>
<feature type="domain" description="CAAX prenyl protease 2/Lysostaphin resistance protein A-like" evidence="2">
    <location>
        <begin position="4"/>
        <end position="102"/>
    </location>
</feature>
<proteinExistence type="predicted"/>
<keyword evidence="1" id="KW-0812">Transmembrane</keyword>
<gene>
    <name evidence="3" type="ORF">GCM10023187_03150</name>
</gene>
<organism evidence="3 4">
    <name type="scientific">Nibrella viscosa</name>
    <dbReference type="NCBI Taxonomy" id="1084524"/>
    <lineage>
        <taxon>Bacteria</taxon>
        <taxon>Pseudomonadati</taxon>
        <taxon>Bacteroidota</taxon>
        <taxon>Cytophagia</taxon>
        <taxon>Cytophagales</taxon>
        <taxon>Spirosomataceae</taxon>
        <taxon>Nibrella</taxon>
    </lineage>
</organism>
<protein>
    <recommendedName>
        <fullName evidence="2">CAAX prenyl protease 2/Lysostaphin resistance protein A-like domain-containing protein</fullName>
    </recommendedName>
</protein>
<keyword evidence="1" id="KW-1133">Transmembrane helix</keyword>
<keyword evidence="4" id="KW-1185">Reference proteome</keyword>
<evidence type="ECO:0000259" key="2">
    <source>
        <dbReference type="Pfam" id="PF02517"/>
    </source>
</evidence>
<dbReference type="InterPro" id="IPR003675">
    <property type="entry name" value="Rce1/LyrA-like_dom"/>
</dbReference>
<dbReference type="Pfam" id="PF02517">
    <property type="entry name" value="Rce1-like"/>
    <property type="match status" value="1"/>
</dbReference>
<evidence type="ECO:0000313" key="3">
    <source>
        <dbReference type="EMBL" id="GAA4395788.1"/>
    </source>
</evidence>
<dbReference type="RefSeq" id="WP_345263260.1">
    <property type="nucleotide sequence ID" value="NZ_BAABHB010000001.1"/>
</dbReference>
<feature type="transmembrane region" description="Helical" evidence="1">
    <location>
        <begin position="66"/>
        <end position="84"/>
    </location>
</feature>
<dbReference type="Proteomes" id="UP001500936">
    <property type="component" value="Unassembled WGS sequence"/>
</dbReference>
<sequence>MIWGALFSIIVFPVVWGFTEEITYAGYAFPQLQIITKNTWIAYAPVAFFWAFQHVVLPLRFNPNFILYRFFSSLPIALVVLPIYMKKRRLFLFIVAHWAADCLSAVLETM</sequence>
<name>A0ABP8JU26_9BACT</name>
<keyword evidence="1" id="KW-0472">Membrane</keyword>
<feature type="transmembrane region" description="Helical" evidence="1">
    <location>
        <begin position="41"/>
        <end position="59"/>
    </location>
</feature>
<reference evidence="4" key="1">
    <citation type="journal article" date="2019" name="Int. J. Syst. Evol. Microbiol.">
        <title>The Global Catalogue of Microorganisms (GCM) 10K type strain sequencing project: providing services to taxonomists for standard genome sequencing and annotation.</title>
        <authorList>
            <consortium name="The Broad Institute Genomics Platform"/>
            <consortium name="The Broad Institute Genome Sequencing Center for Infectious Disease"/>
            <person name="Wu L."/>
            <person name="Ma J."/>
        </authorList>
    </citation>
    <scope>NUCLEOTIDE SEQUENCE [LARGE SCALE GENOMIC DNA]</scope>
    <source>
        <strain evidence="4">JCM 17925</strain>
    </source>
</reference>
<comment type="caution">
    <text evidence="3">The sequence shown here is derived from an EMBL/GenBank/DDBJ whole genome shotgun (WGS) entry which is preliminary data.</text>
</comment>